<evidence type="ECO:0000313" key="2">
    <source>
        <dbReference type="Proteomes" id="UP000009100"/>
    </source>
</evidence>
<gene>
    <name evidence="1" type="ordered locus">VS_II0989</name>
</gene>
<protein>
    <recommendedName>
        <fullName evidence="3">Outer membrane protein beta-barrel domain-containing protein</fullName>
    </recommendedName>
</protein>
<dbReference type="InterPro" id="IPR011250">
    <property type="entry name" value="OMP/PagP_B-barrel"/>
</dbReference>
<dbReference type="HOGENOM" id="CLU_1365764_0_0_6"/>
<evidence type="ECO:0008006" key="3">
    <source>
        <dbReference type="Google" id="ProtNLM"/>
    </source>
</evidence>
<reference evidence="1 2" key="1">
    <citation type="submission" date="2009-02" db="EMBL/GenBank/DDBJ databases">
        <title>Vibrio splendidus str. LGP32 complete genome.</title>
        <authorList>
            <person name="Mazel D."/>
            <person name="Le Roux F."/>
        </authorList>
    </citation>
    <scope>NUCLEOTIDE SEQUENCE [LARGE SCALE GENOMIC DNA]</scope>
    <source>
        <strain evidence="1 2">LGP32</strain>
    </source>
</reference>
<dbReference type="EMBL" id="FM954973">
    <property type="protein sequence ID" value="CAV26855.1"/>
    <property type="molecule type" value="Genomic_DNA"/>
</dbReference>
<dbReference type="eggNOG" id="ENOG5031TC1">
    <property type="taxonomic scope" value="Bacteria"/>
</dbReference>
<proteinExistence type="predicted"/>
<accession>B7VTS6</accession>
<dbReference type="Proteomes" id="UP000009100">
    <property type="component" value="Chromosome 2"/>
</dbReference>
<evidence type="ECO:0000313" key="1">
    <source>
        <dbReference type="EMBL" id="CAV26855.1"/>
    </source>
</evidence>
<sequence length="200" mass="22346">MRKLSQIGLISTMCLFSSIVIAKGERYGASVNMLSIDSIEYKEGTTGQVDTLRYGLVHTRPIDESNNRWRWWLGLNYLSEDIEAPSNGVYNEVTNYEFRIVPQFALGSWSIFTPYIGAGLSLGYSQYSNRWKVDDQGFRYGAQLEDIDQFEAGAVVTLGSVIKLGSNPDAHLQIVPQASYILPFYTEGLGGVEFSVSLLF</sequence>
<dbReference type="STRING" id="575788.VS_II0989"/>
<dbReference type="AlphaFoldDB" id="B7VTS6"/>
<name>B7VTS6_VIBA3</name>
<dbReference type="PATRIC" id="fig|575788.5.peg.932"/>
<dbReference type="KEGG" id="vsp:VS_II0989"/>
<dbReference type="SUPFAM" id="SSF56925">
    <property type="entry name" value="OMPA-like"/>
    <property type="match status" value="1"/>
</dbReference>
<organism evidence="1 2">
    <name type="scientific">Vibrio atlanticus (strain LGP32)</name>
    <name type="common">Vibrio splendidus (strain Mel32)</name>
    <dbReference type="NCBI Taxonomy" id="575788"/>
    <lineage>
        <taxon>Bacteria</taxon>
        <taxon>Pseudomonadati</taxon>
        <taxon>Pseudomonadota</taxon>
        <taxon>Gammaproteobacteria</taxon>
        <taxon>Vibrionales</taxon>
        <taxon>Vibrionaceae</taxon>
        <taxon>Vibrio</taxon>
    </lineage>
</organism>